<name>A0AA43QS47_9LECA</name>
<keyword evidence="9" id="KW-0210">Decarboxylase</keyword>
<dbReference type="Pfam" id="PF00282">
    <property type="entry name" value="Pyridoxal_deC"/>
    <property type="match status" value="1"/>
</dbReference>
<evidence type="ECO:0000256" key="5">
    <source>
        <dbReference type="ARBA" id="ARBA00023239"/>
    </source>
</evidence>
<evidence type="ECO:0000313" key="12">
    <source>
        <dbReference type="Proteomes" id="UP001161017"/>
    </source>
</evidence>
<accession>A0AA43QS47</accession>
<dbReference type="InterPro" id="IPR010107">
    <property type="entry name" value="Glutamate_decarboxylase"/>
</dbReference>
<dbReference type="EC" id="4.1.1.15" evidence="3 9"/>
<evidence type="ECO:0000256" key="6">
    <source>
        <dbReference type="ARBA" id="ARBA00048868"/>
    </source>
</evidence>
<dbReference type="InterPro" id="IPR015424">
    <property type="entry name" value="PyrdxlP-dep_Trfase"/>
</dbReference>
<dbReference type="GO" id="GO:0004351">
    <property type="term" value="F:glutamate decarboxylase activity"/>
    <property type="evidence" value="ECO:0007669"/>
    <property type="project" value="UniProtKB-EC"/>
</dbReference>
<evidence type="ECO:0000256" key="2">
    <source>
        <dbReference type="ARBA" id="ARBA00009533"/>
    </source>
</evidence>
<dbReference type="EMBL" id="JAPUFD010000010">
    <property type="protein sequence ID" value="MDI1489893.1"/>
    <property type="molecule type" value="Genomic_DNA"/>
</dbReference>
<reference evidence="11" key="1">
    <citation type="journal article" date="2023" name="Genome Biol. Evol.">
        <title>First Whole Genome Sequence and Flow Cytometry Genome Size Data for the Lichen-Forming Fungus Ramalina farinacea (Ascomycota).</title>
        <authorList>
            <person name="Llewellyn T."/>
            <person name="Mian S."/>
            <person name="Hill R."/>
            <person name="Leitch I.J."/>
            <person name="Gaya E."/>
        </authorList>
    </citation>
    <scope>NUCLEOTIDE SEQUENCE</scope>
    <source>
        <strain evidence="11">LIQ254RAFAR</strain>
    </source>
</reference>
<evidence type="ECO:0000256" key="7">
    <source>
        <dbReference type="PIRSR" id="PIRSR602129-50"/>
    </source>
</evidence>
<comment type="caution">
    <text evidence="11">The sequence shown here is derived from an EMBL/GenBank/DDBJ whole genome shotgun (WGS) entry which is preliminary data.</text>
</comment>
<dbReference type="Proteomes" id="UP001161017">
    <property type="component" value="Unassembled WGS sequence"/>
</dbReference>
<evidence type="ECO:0000256" key="9">
    <source>
        <dbReference type="RuleBase" id="RU361171"/>
    </source>
</evidence>
<keyword evidence="12" id="KW-1185">Reference proteome</keyword>
<evidence type="ECO:0000256" key="10">
    <source>
        <dbReference type="SAM" id="MobiDB-lite"/>
    </source>
</evidence>
<dbReference type="InterPro" id="IPR002129">
    <property type="entry name" value="PyrdxlP-dep_de-COase"/>
</dbReference>
<organism evidence="11 12">
    <name type="scientific">Ramalina farinacea</name>
    <dbReference type="NCBI Taxonomy" id="258253"/>
    <lineage>
        <taxon>Eukaryota</taxon>
        <taxon>Fungi</taxon>
        <taxon>Dikarya</taxon>
        <taxon>Ascomycota</taxon>
        <taxon>Pezizomycotina</taxon>
        <taxon>Lecanoromycetes</taxon>
        <taxon>OSLEUM clade</taxon>
        <taxon>Lecanoromycetidae</taxon>
        <taxon>Lecanorales</taxon>
        <taxon>Lecanorineae</taxon>
        <taxon>Ramalinaceae</taxon>
        <taxon>Ramalina</taxon>
    </lineage>
</organism>
<proteinExistence type="inferred from homology"/>
<keyword evidence="4 7" id="KW-0663">Pyridoxal phosphate</keyword>
<evidence type="ECO:0000256" key="1">
    <source>
        <dbReference type="ARBA" id="ARBA00001933"/>
    </source>
</evidence>
<dbReference type="PANTHER" id="PTHR43321">
    <property type="entry name" value="GLUTAMATE DECARBOXYLASE"/>
    <property type="match status" value="1"/>
</dbReference>
<dbReference type="SUPFAM" id="SSF53383">
    <property type="entry name" value="PLP-dependent transferases"/>
    <property type="match status" value="1"/>
</dbReference>
<dbReference type="InterPro" id="IPR015421">
    <property type="entry name" value="PyrdxlP-dep_Trfase_major"/>
</dbReference>
<evidence type="ECO:0000313" key="11">
    <source>
        <dbReference type="EMBL" id="MDI1489893.1"/>
    </source>
</evidence>
<dbReference type="PANTHER" id="PTHR43321:SF3">
    <property type="entry name" value="GLUTAMATE DECARBOXYLASE"/>
    <property type="match status" value="1"/>
</dbReference>
<feature type="modified residue" description="N6-(pyridoxal phosphate)lysine" evidence="7">
    <location>
        <position position="306"/>
    </location>
</feature>
<evidence type="ECO:0000256" key="3">
    <source>
        <dbReference type="ARBA" id="ARBA00012421"/>
    </source>
</evidence>
<comment type="cofactor">
    <cofactor evidence="1 7 8">
        <name>pyridoxal 5'-phosphate</name>
        <dbReference type="ChEBI" id="CHEBI:597326"/>
    </cofactor>
</comment>
<dbReference type="Gene3D" id="3.40.640.10">
    <property type="entry name" value="Type I PLP-dependent aspartate aminotransferase-like (Major domain)"/>
    <property type="match status" value="1"/>
</dbReference>
<dbReference type="FunFam" id="3.40.640.10:FF:000017">
    <property type="entry name" value="Glutamate decarboxylase"/>
    <property type="match status" value="1"/>
</dbReference>
<dbReference type="GO" id="GO:0006538">
    <property type="term" value="P:L-glutamate catabolic process"/>
    <property type="evidence" value="ECO:0007669"/>
    <property type="project" value="TreeGrafter"/>
</dbReference>
<dbReference type="GO" id="GO:0005829">
    <property type="term" value="C:cytosol"/>
    <property type="evidence" value="ECO:0007669"/>
    <property type="project" value="TreeGrafter"/>
</dbReference>
<protein>
    <recommendedName>
        <fullName evidence="3 9">Glutamate decarboxylase</fullName>
        <ecNumber evidence="3 9">4.1.1.15</ecNumber>
    </recommendedName>
</protein>
<dbReference type="NCBIfam" id="TIGR01788">
    <property type="entry name" value="Glu-decarb-GAD"/>
    <property type="match status" value="1"/>
</dbReference>
<dbReference type="FunFam" id="4.10.280.50:FF:000001">
    <property type="entry name" value="Glutamate decarboxylase"/>
    <property type="match status" value="1"/>
</dbReference>
<gene>
    <name evidence="11" type="primary">GAD1</name>
    <name evidence="11" type="ORF">OHK93_001092</name>
</gene>
<comment type="similarity">
    <text evidence="2 8">Belongs to the group II decarboxylase family.</text>
</comment>
<keyword evidence="5 8" id="KW-0456">Lyase</keyword>
<dbReference type="GO" id="GO:0030170">
    <property type="term" value="F:pyridoxal phosphate binding"/>
    <property type="evidence" value="ECO:0007669"/>
    <property type="project" value="InterPro"/>
</dbReference>
<sequence>MALARHIHEQVDPEQIFSQLQNDGSKAHHHHVHIKNAAESITPYSSRYASQAEISKYIIPQDGAPADSVHQMLKDELDLDGKPNLNLASFVGTYMEKEAEKLMIENLSKNMSDADEYPAMMNMHARCVSIISHLWGVQKGETAVGSATTGSSEAIHLGGLAMKRRWQERRDKEGKDRSKPNILMGSNAQVALEKFARYFEVEARILDVSEKSCYRLDPELVKKNIDENTIGVFVILGSTYTGHYEPVEEISKILDEYEKKTGIDIPIHVDAASGGFIAPFTHAKAGGPKWNFALPRVKSINTSGHKFGLVYAGVGWIIWRDESYLPKHLIFELHYLGGTEESYTLNFSRPGAQIIAQYFLLIHLGFNGYRAIMENCLVNARLLSKSLEATGWYECVSDIHRPKGVHKLQPPQDIKFGNNNANGKKDGETSADYNAGLPVVAFRFSDAFKKDYPHVKQATLSTLLKSKQYIIPNYPLPPKEEKTEILRVVVRESMSLDLLDMLITDIISVTEALMGSDPIDLTMFQPGPSVGGEKRVEKQLQSKGVGHDEKHKAKRGMEKGVHRTVC</sequence>
<evidence type="ECO:0000256" key="8">
    <source>
        <dbReference type="RuleBase" id="RU000382"/>
    </source>
</evidence>
<feature type="region of interest" description="Disordered" evidence="10">
    <location>
        <begin position="538"/>
        <end position="566"/>
    </location>
</feature>
<dbReference type="Gene3D" id="3.90.1150.160">
    <property type="match status" value="1"/>
</dbReference>
<evidence type="ECO:0000256" key="4">
    <source>
        <dbReference type="ARBA" id="ARBA00022898"/>
    </source>
</evidence>
<comment type="catalytic activity">
    <reaction evidence="6 9">
        <text>L-glutamate + H(+) = 4-aminobutanoate + CO2</text>
        <dbReference type="Rhea" id="RHEA:17785"/>
        <dbReference type="ChEBI" id="CHEBI:15378"/>
        <dbReference type="ChEBI" id="CHEBI:16526"/>
        <dbReference type="ChEBI" id="CHEBI:29985"/>
        <dbReference type="ChEBI" id="CHEBI:59888"/>
        <dbReference type="EC" id="4.1.1.15"/>
    </reaction>
</comment>
<dbReference type="AlphaFoldDB" id="A0AA43QS47"/>
<dbReference type="Gene3D" id="4.10.280.50">
    <property type="match status" value="1"/>
</dbReference>